<evidence type="ECO:0000256" key="2">
    <source>
        <dbReference type="ARBA" id="ARBA00022723"/>
    </source>
</evidence>
<reference evidence="6 7" key="1">
    <citation type="journal article" date="2014" name="Int. J. Syst. Evol. Microbiol.">
        <title>Listeria floridensis sp. nov., Listeria aquatica sp. nov., Listeria cornellensis sp. nov., Listeria riparia sp. nov. and Listeria grandensis sp. nov., from agricultural and natural environments.</title>
        <authorList>
            <person name="den Bakker H.C."/>
            <person name="Warchocki S."/>
            <person name="Wright E.M."/>
            <person name="Allred A.F."/>
            <person name="Ahlstrom C."/>
            <person name="Manuel C.S."/>
            <person name="Stasiewicz M.J."/>
            <person name="Burrell A."/>
            <person name="Roof S."/>
            <person name="Strawn L."/>
            <person name="Fortes E.D."/>
            <person name="Nightingale K.K."/>
            <person name="Kephart D."/>
            <person name="Wiedmann M."/>
        </authorList>
    </citation>
    <scope>NUCLEOTIDE SEQUENCE [LARGE SCALE GENOMIC DNA]</scope>
    <source>
        <strain evidence="6 7">FSL S10-1187</strain>
    </source>
</reference>
<dbReference type="PRINTS" id="PR00138">
    <property type="entry name" value="MATRIXIN"/>
</dbReference>
<sequence>MFSGTNVIAKNVVTTYKAYKSLSILNKTETIIHEFGHGFGLGHVKTKNAIMLDVGFINKLRPQANDLNGIKELYK</sequence>
<keyword evidence="1" id="KW-0645">Protease</keyword>
<accession>A0ABN0RIQ0</accession>
<keyword evidence="3" id="KW-0378">Hydrolase</keyword>
<evidence type="ECO:0000259" key="5">
    <source>
        <dbReference type="Pfam" id="PF00413"/>
    </source>
</evidence>
<dbReference type="InterPro" id="IPR001818">
    <property type="entry name" value="Pept_M10_metallopeptidase"/>
</dbReference>
<evidence type="ECO:0000256" key="4">
    <source>
        <dbReference type="ARBA" id="ARBA00022833"/>
    </source>
</evidence>
<evidence type="ECO:0000256" key="1">
    <source>
        <dbReference type="ARBA" id="ARBA00022670"/>
    </source>
</evidence>
<protein>
    <recommendedName>
        <fullName evidence="5">Peptidase M10 metallopeptidase domain-containing protein</fullName>
    </recommendedName>
</protein>
<dbReference type="InterPro" id="IPR024079">
    <property type="entry name" value="MetalloPept_cat_dom_sf"/>
</dbReference>
<dbReference type="EMBL" id="AODF01000001">
    <property type="protein sequence ID" value="EUJ33869.1"/>
    <property type="molecule type" value="Genomic_DNA"/>
</dbReference>
<comment type="caution">
    <text evidence="6">The sequence shown here is derived from an EMBL/GenBank/DDBJ whole genome shotgun (WGS) entry which is preliminary data.</text>
</comment>
<dbReference type="Gene3D" id="3.40.390.10">
    <property type="entry name" value="Collagenase (Catalytic Domain)"/>
    <property type="match status" value="1"/>
</dbReference>
<evidence type="ECO:0000313" key="7">
    <source>
        <dbReference type="Proteomes" id="UP000019249"/>
    </source>
</evidence>
<keyword evidence="2" id="KW-0479">Metal-binding</keyword>
<evidence type="ECO:0000313" key="6">
    <source>
        <dbReference type="EMBL" id="EUJ33869.1"/>
    </source>
</evidence>
<name>A0ABN0RIQ0_9LIST</name>
<dbReference type="Pfam" id="PF00413">
    <property type="entry name" value="Peptidase_M10"/>
    <property type="match status" value="1"/>
</dbReference>
<organism evidence="6 7">
    <name type="scientific">Listeria floridensis FSL S10-1187</name>
    <dbReference type="NCBI Taxonomy" id="1265817"/>
    <lineage>
        <taxon>Bacteria</taxon>
        <taxon>Bacillati</taxon>
        <taxon>Bacillota</taxon>
        <taxon>Bacilli</taxon>
        <taxon>Bacillales</taxon>
        <taxon>Listeriaceae</taxon>
        <taxon>Listeria</taxon>
    </lineage>
</organism>
<proteinExistence type="predicted"/>
<keyword evidence="4" id="KW-0862">Zinc</keyword>
<keyword evidence="7" id="KW-1185">Reference proteome</keyword>
<dbReference type="Proteomes" id="UP000019249">
    <property type="component" value="Unassembled WGS sequence"/>
</dbReference>
<dbReference type="SUPFAM" id="SSF55486">
    <property type="entry name" value="Metalloproteases ('zincins'), catalytic domain"/>
    <property type="match status" value="1"/>
</dbReference>
<evidence type="ECO:0000256" key="3">
    <source>
        <dbReference type="ARBA" id="ARBA00022801"/>
    </source>
</evidence>
<dbReference type="InterPro" id="IPR021190">
    <property type="entry name" value="Pept_M10A"/>
</dbReference>
<gene>
    <name evidence="6" type="ORF">MFLO_01555</name>
</gene>
<feature type="domain" description="Peptidase M10 metallopeptidase" evidence="5">
    <location>
        <begin position="26"/>
        <end position="74"/>
    </location>
</feature>